<proteinExistence type="inferred from homology"/>
<keyword evidence="12" id="KW-1185">Reference proteome</keyword>
<evidence type="ECO:0000256" key="1">
    <source>
        <dbReference type="ARBA" id="ARBA00006521"/>
    </source>
</evidence>
<comment type="similarity">
    <text evidence="1">Belongs to the uracil-DNA glycosylase (UDG) superfamily. Type 4 (UDGa) family.</text>
</comment>
<keyword evidence="4" id="KW-0479">Metal-binding</keyword>
<organism evidence="11 12">
    <name type="scientific">Luteimonas deserti</name>
    <dbReference type="NCBI Taxonomy" id="2752306"/>
    <lineage>
        <taxon>Bacteria</taxon>
        <taxon>Pseudomonadati</taxon>
        <taxon>Pseudomonadota</taxon>
        <taxon>Gammaproteobacteria</taxon>
        <taxon>Lysobacterales</taxon>
        <taxon>Lysobacteraceae</taxon>
        <taxon>Luteimonas</taxon>
    </lineage>
</organism>
<keyword evidence="8" id="KW-0411">Iron-sulfur</keyword>
<dbReference type="CDD" id="cd10030">
    <property type="entry name" value="UDG-F4_TTUDGA_SPO1dp_like"/>
    <property type="match status" value="1"/>
</dbReference>
<evidence type="ECO:0000256" key="3">
    <source>
        <dbReference type="ARBA" id="ARBA00022485"/>
    </source>
</evidence>
<dbReference type="GO" id="GO:0097506">
    <property type="term" value="F:deaminated base DNA N-glycosylase activity"/>
    <property type="evidence" value="ECO:0007669"/>
    <property type="project" value="UniProtKB-ARBA"/>
</dbReference>
<dbReference type="Pfam" id="PF03167">
    <property type="entry name" value="UDG"/>
    <property type="match status" value="1"/>
</dbReference>
<dbReference type="InterPro" id="IPR036895">
    <property type="entry name" value="Uracil-DNA_glycosylase-like_sf"/>
</dbReference>
<dbReference type="InterPro" id="IPR051536">
    <property type="entry name" value="UDG_Type-4/5"/>
</dbReference>
<evidence type="ECO:0000256" key="9">
    <source>
        <dbReference type="ARBA" id="ARBA00023204"/>
    </source>
</evidence>
<evidence type="ECO:0000256" key="8">
    <source>
        <dbReference type="ARBA" id="ARBA00023014"/>
    </source>
</evidence>
<evidence type="ECO:0000256" key="7">
    <source>
        <dbReference type="ARBA" id="ARBA00023004"/>
    </source>
</evidence>
<name>A0A7Z0TYK0_9GAMM</name>
<dbReference type="InterPro" id="IPR005273">
    <property type="entry name" value="Ura-DNA_glyco_family4"/>
</dbReference>
<dbReference type="SMART" id="SM00987">
    <property type="entry name" value="UreE_C"/>
    <property type="match status" value="1"/>
</dbReference>
<dbReference type="GO" id="GO:0046872">
    <property type="term" value="F:metal ion binding"/>
    <property type="evidence" value="ECO:0007669"/>
    <property type="project" value="UniProtKB-KW"/>
</dbReference>
<reference evidence="11 12" key="1">
    <citation type="submission" date="2020-07" db="EMBL/GenBank/DDBJ databases">
        <title>isolation of Luteimonas sp. SJ-16.</title>
        <authorList>
            <person name="Huang X.-X."/>
            <person name="Xu L."/>
            <person name="Sun J.-Q."/>
        </authorList>
    </citation>
    <scope>NUCLEOTIDE SEQUENCE [LARGE SCALE GENOMIC DNA]</scope>
    <source>
        <strain evidence="11 12">SJ-16</strain>
    </source>
</reference>
<dbReference type="Gene3D" id="3.40.470.10">
    <property type="entry name" value="Uracil-DNA glycosylase-like domain"/>
    <property type="match status" value="1"/>
</dbReference>
<dbReference type="InterPro" id="IPR023875">
    <property type="entry name" value="DNA_repair_put"/>
</dbReference>
<keyword evidence="3" id="KW-0004">4Fe-4S</keyword>
<accession>A0A7Z0TYK0</accession>
<dbReference type="AlphaFoldDB" id="A0A7Z0TYK0"/>
<evidence type="ECO:0000256" key="2">
    <source>
        <dbReference type="ARBA" id="ARBA00019403"/>
    </source>
</evidence>
<dbReference type="GO" id="GO:0051539">
    <property type="term" value="F:4 iron, 4 sulfur cluster binding"/>
    <property type="evidence" value="ECO:0007669"/>
    <property type="project" value="UniProtKB-KW"/>
</dbReference>
<dbReference type="PANTHER" id="PTHR33693">
    <property type="entry name" value="TYPE-5 URACIL-DNA GLYCOSYLASE"/>
    <property type="match status" value="1"/>
</dbReference>
<evidence type="ECO:0000259" key="10">
    <source>
        <dbReference type="SMART" id="SM00986"/>
    </source>
</evidence>
<dbReference type="SUPFAM" id="SSF52141">
    <property type="entry name" value="Uracil-DNA glycosylase-like"/>
    <property type="match status" value="1"/>
</dbReference>
<keyword evidence="5" id="KW-0227">DNA damage</keyword>
<evidence type="ECO:0000313" key="11">
    <source>
        <dbReference type="EMBL" id="NYZ61208.1"/>
    </source>
</evidence>
<dbReference type="InterPro" id="IPR005122">
    <property type="entry name" value="Uracil-DNA_glycosylase-like"/>
</dbReference>
<protein>
    <recommendedName>
        <fullName evidence="2">Type-4 uracil-DNA glycosylase</fullName>
    </recommendedName>
</protein>
<evidence type="ECO:0000256" key="5">
    <source>
        <dbReference type="ARBA" id="ARBA00022763"/>
    </source>
</evidence>
<comment type="caution">
    <text evidence="11">The sequence shown here is derived from an EMBL/GenBank/DDBJ whole genome shotgun (WGS) entry which is preliminary data.</text>
</comment>
<dbReference type="RefSeq" id="WP_180542973.1">
    <property type="nucleotide sequence ID" value="NZ_JACCJZ010000001.1"/>
</dbReference>
<sequence>MTRGSGAGHASHVIARIEPPWDTATWRAAARAALRAQVPPERIDWSGGAQGSLLGGTDLALLPAIRDTPRVPSEFLAVADAALCHRAPDRHGLLYRMLWRMAGDEPSLLQRAADPDVHRARTLAQAVRRDSHKMKAFVRFRAVPGADEEYVAWFEPEHWIVDRVAPFFARRFAGMRWAIVTPYRSALWDGQALAFAGGGTRADAPAEDAHEDLWRTYYANIFNPARLNTTMMRSEMPQKYWKHLPEAALLPGLVREAGVRVREMAEREHQAPRRRIPAAPAAEPVQADTLAALRVAARDCRRCPLWQPATQAVFGEGPDDARTLIVGEQPGDEEDLSGRPFVGPAGRLFARALEELGIDRSTLYLTNAVKHFRFEPRGKRRLHRRPDVAHINACNGWLRAEIAQVRPERIVCLGASAARAVFGPGVRLSEERGIWRTREDGVRAFATVHPSWVLRQGDADAQAVAYRGFVDDLRRLAEDAGTVPSHR</sequence>
<evidence type="ECO:0000313" key="12">
    <source>
        <dbReference type="Proteomes" id="UP000589896"/>
    </source>
</evidence>
<dbReference type="Proteomes" id="UP000589896">
    <property type="component" value="Unassembled WGS sequence"/>
</dbReference>
<gene>
    <name evidence="11" type="ORF">H0E82_00320</name>
</gene>
<keyword evidence="9" id="KW-0234">DNA repair</keyword>
<keyword evidence="6" id="KW-0378">Hydrolase</keyword>
<dbReference type="Pfam" id="PF13566">
    <property type="entry name" value="DUF4130"/>
    <property type="match status" value="1"/>
</dbReference>
<dbReference type="GO" id="GO:0006281">
    <property type="term" value="P:DNA repair"/>
    <property type="evidence" value="ECO:0007669"/>
    <property type="project" value="UniProtKB-KW"/>
</dbReference>
<evidence type="ECO:0000256" key="4">
    <source>
        <dbReference type="ARBA" id="ARBA00022723"/>
    </source>
</evidence>
<dbReference type="InterPro" id="IPR025404">
    <property type="entry name" value="DUF4130"/>
</dbReference>
<feature type="domain" description="Uracil-DNA glycosylase-like" evidence="10">
    <location>
        <begin position="314"/>
        <end position="474"/>
    </location>
</feature>
<dbReference type="PANTHER" id="PTHR33693:SF9">
    <property type="entry name" value="TYPE-4 URACIL-DNA GLYCOSYLASE"/>
    <property type="match status" value="1"/>
</dbReference>
<dbReference type="SMART" id="SM00986">
    <property type="entry name" value="UDG"/>
    <property type="match status" value="1"/>
</dbReference>
<dbReference type="NCBIfam" id="TIGR03914">
    <property type="entry name" value="UDG_fam_dom"/>
    <property type="match status" value="1"/>
</dbReference>
<evidence type="ECO:0000256" key="6">
    <source>
        <dbReference type="ARBA" id="ARBA00022801"/>
    </source>
</evidence>
<dbReference type="NCBIfam" id="TIGR03915">
    <property type="entry name" value="SAM_7_link_chp"/>
    <property type="match status" value="1"/>
</dbReference>
<keyword evidence="7" id="KW-0408">Iron</keyword>
<dbReference type="EMBL" id="JACCJZ010000001">
    <property type="protein sequence ID" value="NYZ61208.1"/>
    <property type="molecule type" value="Genomic_DNA"/>
</dbReference>